<sequence length="144" mass="15922">MFRLKRVAAASAAMALALFHLGSPAQAQTCSWSSDVSAAWDAYYTAYLAYNAATEKDQFFEWTDEYIQMYGAFLVQYEACGRGPPNSNIGDMMDCQYNAQTEFELALSNRRAELTIDASNAEHAMNLAESEYNALAALPRCDAP</sequence>
<dbReference type="RefSeq" id="WP_101719585.1">
    <property type="nucleotide sequence ID" value="NZ_PJRS01000040.1"/>
</dbReference>
<feature type="chain" id="PRO_5014652488" description="DUF1311 domain-containing protein" evidence="1">
    <location>
        <begin position="28"/>
        <end position="144"/>
    </location>
</feature>
<evidence type="ECO:0000256" key="1">
    <source>
        <dbReference type="SAM" id="SignalP"/>
    </source>
</evidence>
<reference evidence="2 3" key="1">
    <citation type="submission" date="2017-12" db="EMBL/GenBank/DDBJ databases">
        <title>The genome sequence of Caulobacter sp. 410.</title>
        <authorList>
            <person name="Gao J."/>
            <person name="Mao X."/>
            <person name="Sun J."/>
        </authorList>
    </citation>
    <scope>NUCLEOTIDE SEQUENCE [LARGE SCALE GENOMIC DNA]</scope>
    <source>
        <strain evidence="2 3">410</strain>
    </source>
</reference>
<evidence type="ECO:0000313" key="2">
    <source>
        <dbReference type="EMBL" id="PLR22245.1"/>
    </source>
</evidence>
<gene>
    <name evidence="2" type="ORF">SGCZBJ_19390</name>
</gene>
<dbReference type="Proteomes" id="UP000234479">
    <property type="component" value="Unassembled WGS sequence"/>
</dbReference>
<proteinExistence type="predicted"/>
<keyword evidence="1" id="KW-0732">Signal</keyword>
<dbReference type="EMBL" id="PJRS01000040">
    <property type="protein sequence ID" value="PLR22245.1"/>
    <property type="molecule type" value="Genomic_DNA"/>
</dbReference>
<keyword evidence="3" id="KW-1185">Reference proteome</keyword>
<name>A0A2N5D854_9CAUL</name>
<dbReference type="AlphaFoldDB" id="A0A2N5D854"/>
<accession>A0A2N5D854</accession>
<comment type="caution">
    <text evidence="2">The sequence shown here is derived from an EMBL/GenBank/DDBJ whole genome shotgun (WGS) entry which is preliminary data.</text>
</comment>
<evidence type="ECO:0008006" key="4">
    <source>
        <dbReference type="Google" id="ProtNLM"/>
    </source>
</evidence>
<organism evidence="2 3">
    <name type="scientific">Caulobacter zeae</name>
    <dbReference type="NCBI Taxonomy" id="2055137"/>
    <lineage>
        <taxon>Bacteria</taxon>
        <taxon>Pseudomonadati</taxon>
        <taxon>Pseudomonadota</taxon>
        <taxon>Alphaproteobacteria</taxon>
        <taxon>Caulobacterales</taxon>
        <taxon>Caulobacteraceae</taxon>
        <taxon>Caulobacter</taxon>
    </lineage>
</organism>
<evidence type="ECO:0000313" key="3">
    <source>
        <dbReference type="Proteomes" id="UP000234479"/>
    </source>
</evidence>
<feature type="signal peptide" evidence="1">
    <location>
        <begin position="1"/>
        <end position="27"/>
    </location>
</feature>
<protein>
    <recommendedName>
        <fullName evidence="4">DUF1311 domain-containing protein</fullName>
    </recommendedName>
</protein>